<dbReference type="Gene3D" id="3.40.50.300">
    <property type="entry name" value="P-loop containing nucleotide triphosphate hydrolases"/>
    <property type="match status" value="1"/>
</dbReference>
<dbReference type="InterPro" id="IPR001387">
    <property type="entry name" value="Cro/C1-type_HTH"/>
</dbReference>
<name>A0A1G7UPF2_9PSEU</name>
<dbReference type="Pfam" id="PF13401">
    <property type="entry name" value="AAA_22"/>
    <property type="match status" value="1"/>
</dbReference>
<dbReference type="PANTHER" id="PTHR47691">
    <property type="entry name" value="REGULATOR-RELATED"/>
    <property type="match status" value="1"/>
</dbReference>
<dbReference type="AlphaFoldDB" id="A0A1G7UPF2"/>
<evidence type="ECO:0000259" key="2">
    <source>
        <dbReference type="PROSITE" id="PS50943"/>
    </source>
</evidence>
<organism evidence="3 4">
    <name type="scientific">Lentzea fradiae</name>
    <dbReference type="NCBI Taxonomy" id="200378"/>
    <lineage>
        <taxon>Bacteria</taxon>
        <taxon>Bacillati</taxon>
        <taxon>Actinomycetota</taxon>
        <taxon>Actinomycetes</taxon>
        <taxon>Pseudonocardiales</taxon>
        <taxon>Pseudonocardiaceae</taxon>
        <taxon>Lentzea</taxon>
    </lineage>
</organism>
<protein>
    <submittedName>
        <fullName evidence="3">Helix-turn-helix domain-containing protein</fullName>
    </submittedName>
</protein>
<dbReference type="PANTHER" id="PTHR47691:SF3">
    <property type="entry name" value="HTH-TYPE TRANSCRIPTIONAL REGULATOR RV0890C-RELATED"/>
    <property type="match status" value="1"/>
</dbReference>
<dbReference type="Gene3D" id="1.10.260.40">
    <property type="entry name" value="lambda repressor-like DNA-binding domains"/>
    <property type="match status" value="1"/>
</dbReference>
<reference evidence="4" key="1">
    <citation type="submission" date="2016-10" db="EMBL/GenBank/DDBJ databases">
        <authorList>
            <person name="Varghese N."/>
            <person name="Submissions S."/>
        </authorList>
    </citation>
    <scope>NUCLEOTIDE SEQUENCE [LARGE SCALE GENOMIC DNA]</scope>
    <source>
        <strain evidence="4">CGMCC 4.3506</strain>
    </source>
</reference>
<proteinExistence type="predicted"/>
<dbReference type="EMBL" id="FNCC01000008">
    <property type="protein sequence ID" value="SDG49386.1"/>
    <property type="molecule type" value="Genomic_DNA"/>
</dbReference>
<gene>
    <name evidence="3" type="ORF">SAMN05216553_108332</name>
</gene>
<dbReference type="PROSITE" id="PS50943">
    <property type="entry name" value="HTH_CROC1"/>
    <property type="match status" value="1"/>
</dbReference>
<dbReference type="InterPro" id="IPR003593">
    <property type="entry name" value="AAA+_ATPase"/>
</dbReference>
<dbReference type="GO" id="GO:0043531">
    <property type="term" value="F:ADP binding"/>
    <property type="evidence" value="ECO:0007669"/>
    <property type="project" value="InterPro"/>
</dbReference>
<dbReference type="SUPFAM" id="SSF47413">
    <property type="entry name" value="lambda repressor-like DNA-binding domains"/>
    <property type="match status" value="1"/>
</dbReference>
<evidence type="ECO:0000313" key="4">
    <source>
        <dbReference type="Proteomes" id="UP000199623"/>
    </source>
</evidence>
<dbReference type="SMART" id="SM00382">
    <property type="entry name" value="AAA"/>
    <property type="match status" value="1"/>
</dbReference>
<evidence type="ECO:0000313" key="3">
    <source>
        <dbReference type="EMBL" id="SDG49386.1"/>
    </source>
</evidence>
<dbReference type="InterPro" id="IPR049945">
    <property type="entry name" value="AAA_22"/>
</dbReference>
<accession>A0A1G7UPF2</accession>
<feature type="domain" description="HTH cro/C1-type" evidence="2">
    <location>
        <begin position="6"/>
        <end position="61"/>
    </location>
</feature>
<dbReference type="Pfam" id="PF13560">
    <property type="entry name" value="HTH_31"/>
    <property type="match status" value="1"/>
</dbReference>
<dbReference type="SUPFAM" id="SSF52540">
    <property type="entry name" value="P-loop containing nucleoside triphosphate hydrolases"/>
    <property type="match status" value="1"/>
</dbReference>
<dbReference type="GO" id="GO:0003677">
    <property type="term" value="F:DNA binding"/>
    <property type="evidence" value="ECO:0007669"/>
    <property type="project" value="InterPro"/>
</dbReference>
<feature type="region of interest" description="Disordered" evidence="1">
    <location>
        <begin position="423"/>
        <end position="453"/>
    </location>
</feature>
<dbReference type="InterPro" id="IPR027417">
    <property type="entry name" value="P-loop_NTPase"/>
</dbReference>
<dbReference type="Proteomes" id="UP000199623">
    <property type="component" value="Unassembled WGS sequence"/>
</dbReference>
<dbReference type="CDD" id="cd00093">
    <property type="entry name" value="HTH_XRE"/>
    <property type="match status" value="1"/>
</dbReference>
<dbReference type="PRINTS" id="PR00364">
    <property type="entry name" value="DISEASERSIST"/>
</dbReference>
<dbReference type="STRING" id="200378.SAMN05216553_108332"/>
<evidence type="ECO:0000256" key="1">
    <source>
        <dbReference type="SAM" id="MobiDB-lite"/>
    </source>
</evidence>
<dbReference type="InterPro" id="IPR010982">
    <property type="entry name" value="Lambda_DNA-bd_dom_sf"/>
</dbReference>
<dbReference type="SMART" id="SM00530">
    <property type="entry name" value="HTH_XRE"/>
    <property type="match status" value="1"/>
</dbReference>
<sequence>MFGHCLHRYRRAAGLSQAKLAAASGMSVRALRDLENGRAAAPQERSAGLLATALGLDEHETTSFLLLAKDGRRRSGRGEHRALLYTLPAVSRLAGRQDELRWLASGAGDGGVVAVWGAPGTGKTALAVTAAHQLSRWFPDGCLAIDLHGTDDRPTAPHSALERLLTWLGVPGDRVPRSEDGRAALYRTMLRDRRVLVVLDDARDESQVEPLLSDSGRSLVLVTSRRLLSKVSARQLPLDVLSKQAAADLVASIAGEDVVRQDPEGTEELVSLCGRLPLALRIVGNRLASWREPVSHLAGQLRDERLRLDTLSVGDLAVRPAFEVSFRQLTPRARRVFRRLSLIPEADFGSDLAVAAAGLPPGEVAGALCELVEMSLLSVGPSPTRLRFHDLVRLFARERFLADEPERTRERLRDSFHSHELMTAGVRRRSPRVSRAEDRVARTSATETEADDE</sequence>
<keyword evidence="4" id="KW-1185">Reference proteome</keyword>